<dbReference type="GO" id="GO:0008270">
    <property type="term" value="F:zinc ion binding"/>
    <property type="evidence" value="ECO:0007669"/>
    <property type="project" value="InterPro"/>
</dbReference>
<evidence type="ECO:0000259" key="7">
    <source>
        <dbReference type="PROSITE" id="PS50048"/>
    </source>
</evidence>
<evidence type="ECO:0000256" key="4">
    <source>
        <dbReference type="ARBA" id="ARBA00023163"/>
    </source>
</evidence>
<keyword evidence="5" id="KW-0539">Nucleus</keyword>
<feature type="compositionally biased region" description="Polar residues" evidence="6">
    <location>
        <begin position="223"/>
        <end position="235"/>
    </location>
</feature>
<evidence type="ECO:0000313" key="8">
    <source>
        <dbReference type="EMBL" id="KAF4631153.1"/>
    </source>
</evidence>
<organism evidence="8 9">
    <name type="scientific">Cudoniella acicularis</name>
    <dbReference type="NCBI Taxonomy" id="354080"/>
    <lineage>
        <taxon>Eukaryota</taxon>
        <taxon>Fungi</taxon>
        <taxon>Dikarya</taxon>
        <taxon>Ascomycota</taxon>
        <taxon>Pezizomycotina</taxon>
        <taxon>Leotiomycetes</taxon>
        <taxon>Helotiales</taxon>
        <taxon>Tricladiaceae</taxon>
        <taxon>Cudoniella</taxon>
    </lineage>
</organism>
<dbReference type="OrthoDB" id="5426978at2759"/>
<keyword evidence="1" id="KW-0479">Metal-binding</keyword>
<dbReference type="PANTHER" id="PTHR31668:SF26">
    <property type="entry name" value="GLUCOSE TRANSPORT TRANSCRIPTION REGULATOR RGT1-RELATED"/>
    <property type="match status" value="1"/>
</dbReference>
<protein>
    <recommendedName>
        <fullName evidence="7">Zn(2)-C6 fungal-type domain-containing protein</fullName>
    </recommendedName>
</protein>
<dbReference type="Proteomes" id="UP000566819">
    <property type="component" value="Unassembled WGS sequence"/>
</dbReference>
<keyword evidence="4" id="KW-0804">Transcription</keyword>
<keyword evidence="9" id="KW-1185">Reference proteome</keyword>
<dbReference type="EMBL" id="JAAMPI010000472">
    <property type="protein sequence ID" value="KAF4631153.1"/>
    <property type="molecule type" value="Genomic_DNA"/>
</dbReference>
<dbReference type="InterPro" id="IPR007219">
    <property type="entry name" value="XnlR_reg_dom"/>
</dbReference>
<dbReference type="PROSITE" id="PS00463">
    <property type="entry name" value="ZN2_CY6_FUNGAL_1"/>
    <property type="match status" value="1"/>
</dbReference>
<dbReference type="SUPFAM" id="SSF57701">
    <property type="entry name" value="Zn2/Cys6 DNA-binding domain"/>
    <property type="match status" value="1"/>
</dbReference>
<evidence type="ECO:0000256" key="6">
    <source>
        <dbReference type="SAM" id="MobiDB-lite"/>
    </source>
</evidence>
<dbReference type="PANTHER" id="PTHR31668">
    <property type="entry name" value="GLUCOSE TRANSPORT TRANSCRIPTION REGULATOR RGT1-RELATED-RELATED"/>
    <property type="match status" value="1"/>
</dbReference>
<dbReference type="Pfam" id="PF00172">
    <property type="entry name" value="Zn_clus"/>
    <property type="match status" value="1"/>
</dbReference>
<feature type="region of interest" description="Disordered" evidence="6">
    <location>
        <begin position="96"/>
        <end position="118"/>
    </location>
</feature>
<dbReference type="AlphaFoldDB" id="A0A8H4W1Y5"/>
<feature type="compositionally biased region" description="Polar residues" evidence="6">
    <location>
        <begin position="277"/>
        <end position="286"/>
    </location>
</feature>
<dbReference type="GO" id="GO:0000981">
    <property type="term" value="F:DNA-binding transcription factor activity, RNA polymerase II-specific"/>
    <property type="evidence" value="ECO:0007669"/>
    <property type="project" value="InterPro"/>
</dbReference>
<evidence type="ECO:0000313" key="9">
    <source>
        <dbReference type="Proteomes" id="UP000566819"/>
    </source>
</evidence>
<evidence type="ECO:0000256" key="2">
    <source>
        <dbReference type="ARBA" id="ARBA00023015"/>
    </source>
</evidence>
<feature type="region of interest" description="Disordered" evidence="6">
    <location>
        <begin position="191"/>
        <end position="302"/>
    </location>
</feature>
<feature type="domain" description="Zn(2)-C6 fungal-type" evidence="7">
    <location>
        <begin position="119"/>
        <end position="153"/>
    </location>
</feature>
<feature type="region of interest" description="Disordered" evidence="6">
    <location>
        <begin position="676"/>
        <end position="702"/>
    </location>
</feature>
<dbReference type="GO" id="GO:0006351">
    <property type="term" value="P:DNA-templated transcription"/>
    <property type="evidence" value="ECO:0007669"/>
    <property type="project" value="InterPro"/>
</dbReference>
<dbReference type="InterPro" id="IPR050797">
    <property type="entry name" value="Carb_Metab_Trans_Reg"/>
</dbReference>
<dbReference type="CDD" id="cd12148">
    <property type="entry name" value="fungal_TF_MHR"/>
    <property type="match status" value="1"/>
</dbReference>
<dbReference type="CDD" id="cd00067">
    <property type="entry name" value="GAL4"/>
    <property type="match status" value="1"/>
</dbReference>
<keyword evidence="2" id="KW-0805">Transcription regulation</keyword>
<dbReference type="PROSITE" id="PS50048">
    <property type="entry name" value="ZN2_CY6_FUNGAL_2"/>
    <property type="match status" value="1"/>
</dbReference>
<dbReference type="SMART" id="SM00906">
    <property type="entry name" value="Fungal_trans"/>
    <property type="match status" value="1"/>
</dbReference>
<dbReference type="Pfam" id="PF04082">
    <property type="entry name" value="Fungal_trans"/>
    <property type="match status" value="1"/>
</dbReference>
<dbReference type="InterPro" id="IPR001138">
    <property type="entry name" value="Zn2Cys6_DnaBD"/>
</dbReference>
<dbReference type="GO" id="GO:0003677">
    <property type="term" value="F:DNA binding"/>
    <property type="evidence" value="ECO:0007669"/>
    <property type="project" value="UniProtKB-KW"/>
</dbReference>
<evidence type="ECO:0000256" key="5">
    <source>
        <dbReference type="ARBA" id="ARBA00023242"/>
    </source>
</evidence>
<feature type="region of interest" description="Disordered" evidence="6">
    <location>
        <begin position="716"/>
        <end position="738"/>
    </location>
</feature>
<comment type="caution">
    <text evidence="8">The sequence shown here is derived from an EMBL/GenBank/DDBJ whole genome shotgun (WGS) entry which is preliminary data.</text>
</comment>
<feature type="compositionally biased region" description="Polar residues" evidence="6">
    <location>
        <begin position="251"/>
        <end position="262"/>
    </location>
</feature>
<evidence type="ECO:0000256" key="3">
    <source>
        <dbReference type="ARBA" id="ARBA00023125"/>
    </source>
</evidence>
<dbReference type="SMART" id="SM00066">
    <property type="entry name" value="GAL4"/>
    <property type="match status" value="1"/>
</dbReference>
<name>A0A8H4W1Y5_9HELO</name>
<feature type="region of interest" description="Disordered" evidence="6">
    <location>
        <begin position="53"/>
        <end position="83"/>
    </location>
</feature>
<sequence length="766" mass="83577">MQSYPSPNALAADGAAPFYSSASSQHHPALSSPDDLQLTAQLSRGLAPIMNAGAAGAMTDNQDARNQDALNHQYEQDPDAHRHPIQLQANHGSMDQMGGQYAAPDGSTAPRKRSKVSRACDECRRKKIRCDATGEPGDEQCSSCKRVGARCQFSRVPMKRGPSKGYIKELADRLNTLEGAMQAGEIPVAPFLATHSENPMQRRASDEFSPPPNPEGGPRKRTYSSLSTEFSTPYQPQRPPSGWASQELPRHSTNASPAFTTPQPTPGPVHMFREPNYSPNGLQPTPQWRKPPEVPRPQSSSFEGMLPNDQSQLDHTPGWDDALIEGYINTIHPTYPILHESKSKLKIMVSDCSAPLKEAFYEALYSAVRSFPSPNDQGPGQQSIKKASQLIITSQFDNASAHSFTVNLVYLQTMMLLVIATENLACRGQAGLSSSVWLGSAVGLAYSLKLHLHKQNNVVTTGDDLDTEKLSRRLWWSLVIMDRWHASSSSSPLMIPDGSVVVYPDDQTLLGESLYHLARLSVILGHFAMASLAPTDLPSLSVPPNQIIDTLLRGELERWRESLPPSIFPPSNSPLVHLCYWSLRILMELRLPDIEPYGLLTAAMNIVTQLTHNSTLITPLTHHATLLCALALIELTASDNTRNEAEGGLKSLLESQIAPSSCVTFVRELITKKLRPAPNVGTSNPNNTNAPESQHDVTSSQNLQRLADLATATEGAMDATVSEGRKEGEKSNFGATSAARSSHYHDLRKTVRGGYLGVLHGEDLDP</sequence>
<dbReference type="Gene3D" id="4.10.240.10">
    <property type="entry name" value="Zn(2)-C6 fungal-type DNA-binding domain"/>
    <property type="match status" value="1"/>
</dbReference>
<accession>A0A8H4W1Y5</accession>
<dbReference type="InterPro" id="IPR036864">
    <property type="entry name" value="Zn2-C6_fun-type_DNA-bd_sf"/>
</dbReference>
<evidence type="ECO:0000256" key="1">
    <source>
        <dbReference type="ARBA" id="ARBA00022723"/>
    </source>
</evidence>
<proteinExistence type="predicted"/>
<reference evidence="8 9" key="1">
    <citation type="submission" date="2020-03" db="EMBL/GenBank/DDBJ databases">
        <title>Draft Genome Sequence of Cudoniella acicularis.</title>
        <authorList>
            <person name="Buettner E."/>
            <person name="Kellner H."/>
        </authorList>
    </citation>
    <scope>NUCLEOTIDE SEQUENCE [LARGE SCALE GENOMIC DNA]</scope>
    <source>
        <strain evidence="8 9">DSM 108380</strain>
    </source>
</reference>
<keyword evidence="3" id="KW-0238">DNA-binding</keyword>
<feature type="compositionally biased region" description="Polar residues" evidence="6">
    <location>
        <begin position="680"/>
        <end position="702"/>
    </location>
</feature>
<gene>
    <name evidence="8" type="ORF">G7Y89_g6986</name>
</gene>